<dbReference type="PROSITE" id="PS50894">
    <property type="entry name" value="HPT"/>
    <property type="match status" value="1"/>
</dbReference>
<comment type="subunit">
    <text evidence="14">At low DSF concentrations, interacts with RpfF.</text>
</comment>
<reference evidence="24" key="1">
    <citation type="submission" date="2021-01" db="EMBL/GenBank/DDBJ databases">
        <title>Modified the classification status of verrucomicrobia.</title>
        <authorList>
            <person name="Feng X."/>
        </authorList>
    </citation>
    <scope>NUCLEOTIDE SEQUENCE</scope>
    <source>
        <strain evidence="24">KCTC 13126</strain>
    </source>
</reference>
<evidence type="ECO:0000256" key="7">
    <source>
        <dbReference type="ARBA" id="ARBA00022692"/>
    </source>
</evidence>
<feature type="coiled-coil region" evidence="18">
    <location>
        <begin position="147"/>
        <end position="184"/>
    </location>
</feature>
<evidence type="ECO:0000256" key="8">
    <source>
        <dbReference type="ARBA" id="ARBA00022741"/>
    </source>
</evidence>
<dbReference type="SUPFAM" id="SSF52172">
    <property type="entry name" value="CheY-like"/>
    <property type="match status" value="2"/>
</dbReference>
<dbReference type="EC" id="2.7.13.3" evidence="3"/>
<dbReference type="FunFam" id="1.10.287.130:FF:000002">
    <property type="entry name" value="Two-component osmosensing histidine kinase"/>
    <property type="match status" value="1"/>
</dbReference>
<evidence type="ECO:0000259" key="20">
    <source>
        <dbReference type="PROSITE" id="PS50109"/>
    </source>
</evidence>
<keyword evidence="18" id="KW-0175">Coiled coil</keyword>
<dbReference type="PRINTS" id="PR00344">
    <property type="entry name" value="BCTRLSENSOR"/>
</dbReference>
<dbReference type="PANTHER" id="PTHR45339">
    <property type="entry name" value="HYBRID SIGNAL TRANSDUCTION HISTIDINE KINASE J"/>
    <property type="match status" value="1"/>
</dbReference>
<evidence type="ECO:0000259" key="21">
    <source>
        <dbReference type="PROSITE" id="PS50110"/>
    </source>
</evidence>
<protein>
    <recommendedName>
        <fullName evidence="15">Sensory/regulatory protein RpfC</fullName>
        <ecNumber evidence="3">2.7.13.3</ecNumber>
    </recommendedName>
</protein>
<feature type="domain" description="Response regulatory" evidence="21">
    <location>
        <begin position="665"/>
        <end position="784"/>
    </location>
</feature>
<feature type="modified residue" description="4-aspartylphosphate" evidence="17">
    <location>
        <position position="714"/>
    </location>
</feature>
<name>A0A934S128_9BACT</name>
<evidence type="ECO:0000256" key="11">
    <source>
        <dbReference type="ARBA" id="ARBA00022989"/>
    </source>
</evidence>
<feature type="transmembrane region" description="Helical" evidence="19">
    <location>
        <begin position="6"/>
        <end position="26"/>
    </location>
</feature>
<dbReference type="SMART" id="SM00388">
    <property type="entry name" value="HisKA"/>
    <property type="match status" value="1"/>
</dbReference>
<dbReference type="SMART" id="SM00448">
    <property type="entry name" value="REC"/>
    <property type="match status" value="2"/>
</dbReference>
<dbReference type="FunFam" id="3.30.565.10:FF:000010">
    <property type="entry name" value="Sensor histidine kinase RcsC"/>
    <property type="match status" value="1"/>
</dbReference>
<evidence type="ECO:0000256" key="12">
    <source>
        <dbReference type="ARBA" id="ARBA00023012"/>
    </source>
</evidence>
<gene>
    <name evidence="24" type="ORF">JIN87_19400</name>
</gene>
<comment type="subcellular location">
    <subcellularLocation>
        <location evidence="2">Cell membrane</location>
        <topology evidence="2">Multi-pass membrane protein</topology>
    </subcellularLocation>
</comment>
<dbReference type="RefSeq" id="WP_200357272.1">
    <property type="nucleotide sequence ID" value="NZ_JAENIL010000040.1"/>
</dbReference>
<dbReference type="InterPro" id="IPR008207">
    <property type="entry name" value="Sig_transdc_His_kin_Hpt_dom"/>
</dbReference>
<evidence type="ECO:0000256" key="17">
    <source>
        <dbReference type="PROSITE-ProRule" id="PRU00169"/>
    </source>
</evidence>
<evidence type="ECO:0000256" key="13">
    <source>
        <dbReference type="ARBA" id="ARBA00023136"/>
    </source>
</evidence>
<dbReference type="InterPro" id="IPR011006">
    <property type="entry name" value="CheY-like_superfamily"/>
</dbReference>
<evidence type="ECO:0000256" key="16">
    <source>
        <dbReference type="PROSITE-ProRule" id="PRU00110"/>
    </source>
</evidence>
<keyword evidence="13 19" id="KW-0472">Membrane</keyword>
<dbReference type="GO" id="GO:0000155">
    <property type="term" value="F:phosphorelay sensor kinase activity"/>
    <property type="evidence" value="ECO:0007669"/>
    <property type="project" value="InterPro"/>
</dbReference>
<dbReference type="CDD" id="cd19410">
    <property type="entry name" value="HK9-like_sensor"/>
    <property type="match status" value="1"/>
</dbReference>
<evidence type="ECO:0000256" key="2">
    <source>
        <dbReference type="ARBA" id="ARBA00004651"/>
    </source>
</evidence>
<dbReference type="GO" id="GO:0005886">
    <property type="term" value="C:plasma membrane"/>
    <property type="evidence" value="ECO:0007669"/>
    <property type="project" value="UniProtKB-SubCell"/>
</dbReference>
<evidence type="ECO:0000256" key="18">
    <source>
        <dbReference type="SAM" id="Coils"/>
    </source>
</evidence>
<keyword evidence="10" id="KW-0067">ATP-binding</keyword>
<dbReference type="CDD" id="cd17546">
    <property type="entry name" value="REC_hyHK_CKI1_RcsC-like"/>
    <property type="match status" value="1"/>
</dbReference>
<feature type="domain" description="HPt" evidence="23">
    <location>
        <begin position="822"/>
        <end position="919"/>
    </location>
</feature>
<dbReference type="Pfam" id="PF00072">
    <property type="entry name" value="Response_reg"/>
    <property type="match status" value="2"/>
</dbReference>
<evidence type="ECO:0000256" key="15">
    <source>
        <dbReference type="ARBA" id="ARBA00068150"/>
    </source>
</evidence>
<dbReference type="PROSITE" id="PS50109">
    <property type="entry name" value="HIS_KIN"/>
    <property type="match status" value="1"/>
</dbReference>
<dbReference type="SUPFAM" id="SSF158472">
    <property type="entry name" value="HAMP domain-like"/>
    <property type="match status" value="1"/>
</dbReference>
<dbReference type="Pfam" id="PF02518">
    <property type="entry name" value="HATPase_c"/>
    <property type="match status" value="1"/>
</dbReference>
<feature type="transmembrane region" description="Helical" evidence="19">
    <location>
        <begin position="188"/>
        <end position="207"/>
    </location>
</feature>
<keyword evidence="9" id="KW-0418">Kinase</keyword>
<dbReference type="EMBL" id="JAENIL010000040">
    <property type="protein sequence ID" value="MBK1879059.1"/>
    <property type="molecule type" value="Genomic_DNA"/>
</dbReference>
<dbReference type="Pfam" id="PF05227">
    <property type="entry name" value="CHASE3"/>
    <property type="match status" value="1"/>
</dbReference>
<organism evidence="24 25">
    <name type="scientific">Pelagicoccus mobilis</name>
    <dbReference type="NCBI Taxonomy" id="415221"/>
    <lineage>
        <taxon>Bacteria</taxon>
        <taxon>Pseudomonadati</taxon>
        <taxon>Verrucomicrobiota</taxon>
        <taxon>Opitutia</taxon>
        <taxon>Puniceicoccales</taxon>
        <taxon>Pelagicoccaceae</taxon>
        <taxon>Pelagicoccus</taxon>
    </lineage>
</organism>
<feature type="modified residue" description="Phosphohistidine" evidence="16">
    <location>
        <position position="861"/>
    </location>
</feature>
<dbReference type="InterPro" id="IPR036641">
    <property type="entry name" value="HPT_dom_sf"/>
</dbReference>
<dbReference type="SUPFAM" id="SSF55874">
    <property type="entry name" value="ATPase domain of HSP90 chaperone/DNA topoisomerase II/histidine kinase"/>
    <property type="match status" value="1"/>
</dbReference>
<dbReference type="InterPro" id="IPR003661">
    <property type="entry name" value="HisK_dim/P_dom"/>
</dbReference>
<accession>A0A934S128</accession>
<dbReference type="SMART" id="SM00387">
    <property type="entry name" value="HATPase_c"/>
    <property type="match status" value="1"/>
</dbReference>
<evidence type="ECO:0000313" key="25">
    <source>
        <dbReference type="Proteomes" id="UP000617628"/>
    </source>
</evidence>
<dbReference type="SUPFAM" id="SSF47384">
    <property type="entry name" value="Homodimeric domain of signal transducing histidine kinase"/>
    <property type="match status" value="1"/>
</dbReference>
<comment type="catalytic activity">
    <reaction evidence="1">
        <text>ATP + protein L-histidine = ADP + protein N-phospho-L-histidine.</text>
        <dbReference type="EC" id="2.7.13.3"/>
    </reaction>
</comment>
<feature type="domain" description="Response regulatory" evidence="21">
    <location>
        <begin position="523"/>
        <end position="644"/>
    </location>
</feature>
<dbReference type="SMART" id="SM00304">
    <property type="entry name" value="HAMP"/>
    <property type="match status" value="1"/>
</dbReference>
<comment type="caution">
    <text evidence="24">The sequence shown here is derived from an EMBL/GenBank/DDBJ whole genome shotgun (WGS) entry which is preliminary data.</text>
</comment>
<keyword evidence="8" id="KW-0547">Nucleotide-binding</keyword>
<dbReference type="CDD" id="cd06225">
    <property type="entry name" value="HAMP"/>
    <property type="match status" value="1"/>
</dbReference>
<dbReference type="InterPro" id="IPR004358">
    <property type="entry name" value="Sig_transdc_His_kin-like_C"/>
</dbReference>
<dbReference type="CDD" id="cd00082">
    <property type="entry name" value="HisKA"/>
    <property type="match status" value="1"/>
</dbReference>
<dbReference type="Gene3D" id="6.10.340.10">
    <property type="match status" value="1"/>
</dbReference>
<keyword evidence="11 19" id="KW-1133">Transmembrane helix</keyword>
<keyword evidence="7 19" id="KW-0812">Transmembrane</keyword>
<keyword evidence="12" id="KW-0902">Two-component regulatory system</keyword>
<evidence type="ECO:0000259" key="23">
    <source>
        <dbReference type="PROSITE" id="PS50894"/>
    </source>
</evidence>
<dbReference type="InterPro" id="IPR001789">
    <property type="entry name" value="Sig_transdc_resp-reg_receiver"/>
</dbReference>
<dbReference type="PANTHER" id="PTHR45339:SF1">
    <property type="entry name" value="HYBRID SIGNAL TRANSDUCTION HISTIDINE KINASE J"/>
    <property type="match status" value="1"/>
</dbReference>
<dbReference type="Gene3D" id="3.40.50.2300">
    <property type="match status" value="2"/>
</dbReference>
<evidence type="ECO:0000256" key="9">
    <source>
        <dbReference type="ARBA" id="ARBA00022777"/>
    </source>
</evidence>
<dbReference type="InterPro" id="IPR036097">
    <property type="entry name" value="HisK_dim/P_sf"/>
</dbReference>
<keyword evidence="25" id="KW-1185">Reference proteome</keyword>
<evidence type="ECO:0000313" key="24">
    <source>
        <dbReference type="EMBL" id="MBK1879059.1"/>
    </source>
</evidence>
<dbReference type="Gene3D" id="3.30.565.10">
    <property type="entry name" value="Histidine kinase-like ATPase, C-terminal domain"/>
    <property type="match status" value="1"/>
</dbReference>
<evidence type="ECO:0000256" key="14">
    <source>
        <dbReference type="ARBA" id="ARBA00064003"/>
    </source>
</evidence>
<sequence length="919" mass="101442">MKFWNVGAKIGAGYMVALAFVVFIGAMSYRSTLELTDTAKWRSHTHEVLAALKNVISTMQDAETGQRGFLLTGEESYLEPFNDAEKSIDDHFQRLIELTRDNDLQQSRLKELAPYIDGPDGKFAELRETIVLMRNVGPEAALKVVKSDRGKDIMDEIRRRVKELEDEERRLLELRTRRAEESADRAELVTIFGAIAALLILTVAGFVTTRNIAVPLRELSLGAERVAAGDLTSKLDIQARGDEVGLLAKTFSEMTVSLKESAKKRDEALVQAKKANEAKSEFLANMSHEIRTPMNGVIGMTDLLLDADLNDTQYEYARKVKSSAESLLSLINDILDFSKVEAGKLELEEIDFEVGALMQDLAANLAFRAQEKGLEFVCPAGPLLNKWLKADPGRIRQVITNLVGNAIKFTEQGEVAVYGTIVETGEERTLLRMEVVDTGIGLTEEQQTSLFTRFSQADGSTTRLYGGTGLGLAISKQLVEMMGGQIGVESEFGKGSRFWFTMDLENAAEQDELAITVDLPNEKVLVVDDNATHREVLHYILEGWGIEHAMAEDGGSAIAALHEAHSSGSPFGIAILDWRMPGMDGLQLAHAIRDSGVLRHTRLIMMTGYARPGKTEMFEKAGFRSFASKPVCQSELYNALLEASGVAAAIPRRFSEFADVKFTARVLVVEDNVTNQHVAKGILEKFGLKVSLAANGLEALRNLEQFNYDLVFMDCQMPEMDGYEASQRIRADEMKEERSRTPIVAMTANNIKGDREKCLEAGMDDYIAKPIKPDKLLAILESWLGSKVQANGAGDLDTVLKQGDSDESLLDLEKLRANMMGDDGLVRQVAASFLEEVEIRLAQLKRSIEEKNAYELLSSGHAVKGMSMNIESSALSSVSGEMEQAGKIGDFDQAKRRLPEFERRLEAVKGEISKALAVL</sequence>
<keyword evidence="6" id="KW-0808">Transferase</keyword>
<dbReference type="PROSITE" id="PS50885">
    <property type="entry name" value="HAMP"/>
    <property type="match status" value="1"/>
</dbReference>
<dbReference type="AlphaFoldDB" id="A0A934S128"/>
<dbReference type="SUPFAM" id="SSF47226">
    <property type="entry name" value="Histidine-containing phosphotransfer domain, HPT domain"/>
    <property type="match status" value="1"/>
</dbReference>
<dbReference type="Pfam" id="PF01627">
    <property type="entry name" value="Hpt"/>
    <property type="match status" value="1"/>
</dbReference>
<evidence type="ECO:0000259" key="22">
    <source>
        <dbReference type="PROSITE" id="PS50885"/>
    </source>
</evidence>
<dbReference type="InterPro" id="IPR036890">
    <property type="entry name" value="HATPase_C_sf"/>
</dbReference>
<evidence type="ECO:0000256" key="3">
    <source>
        <dbReference type="ARBA" id="ARBA00012438"/>
    </source>
</evidence>
<dbReference type="InterPro" id="IPR003660">
    <property type="entry name" value="HAMP_dom"/>
</dbReference>
<dbReference type="Pfam" id="PF00672">
    <property type="entry name" value="HAMP"/>
    <property type="match status" value="1"/>
</dbReference>
<dbReference type="InterPro" id="IPR003594">
    <property type="entry name" value="HATPase_dom"/>
</dbReference>
<evidence type="ECO:0000256" key="1">
    <source>
        <dbReference type="ARBA" id="ARBA00000085"/>
    </source>
</evidence>
<evidence type="ECO:0000256" key="6">
    <source>
        <dbReference type="ARBA" id="ARBA00022679"/>
    </source>
</evidence>
<feature type="domain" description="HAMP" evidence="22">
    <location>
        <begin position="210"/>
        <end position="263"/>
    </location>
</feature>
<keyword evidence="5 17" id="KW-0597">Phosphoprotein</keyword>
<proteinExistence type="predicted"/>
<keyword evidence="4" id="KW-1003">Cell membrane</keyword>
<evidence type="ECO:0000256" key="4">
    <source>
        <dbReference type="ARBA" id="ARBA00022475"/>
    </source>
</evidence>
<evidence type="ECO:0000256" key="5">
    <source>
        <dbReference type="ARBA" id="ARBA00022553"/>
    </source>
</evidence>
<feature type="domain" description="Histidine kinase" evidence="20">
    <location>
        <begin position="285"/>
        <end position="506"/>
    </location>
</feature>
<dbReference type="PROSITE" id="PS50110">
    <property type="entry name" value="RESPONSE_REGULATORY"/>
    <property type="match status" value="2"/>
</dbReference>
<dbReference type="GO" id="GO:0005524">
    <property type="term" value="F:ATP binding"/>
    <property type="evidence" value="ECO:0007669"/>
    <property type="project" value="UniProtKB-KW"/>
</dbReference>
<evidence type="ECO:0000256" key="19">
    <source>
        <dbReference type="SAM" id="Phobius"/>
    </source>
</evidence>
<dbReference type="InterPro" id="IPR005467">
    <property type="entry name" value="His_kinase_dom"/>
</dbReference>
<dbReference type="Gene3D" id="1.20.120.160">
    <property type="entry name" value="HPT domain"/>
    <property type="match status" value="1"/>
</dbReference>
<dbReference type="InterPro" id="IPR007891">
    <property type="entry name" value="CHASE3"/>
</dbReference>
<dbReference type="CDD" id="cd16922">
    <property type="entry name" value="HATPase_EvgS-ArcB-TorS-like"/>
    <property type="match status" value="1"/>
</dbReference>
<dbReference type="Pfam" id="PF00512">
    <property type="entry name" value="HisKA"/>
    <property type="match status" value="1"/>
</dbReference>
<dbReference type="Proteomes" id="UP000617628">
    <property type="component" value="Unassembled WGS sequence"/>
</dbReference>
<dbReference type="Gene3D" id="1.10.287.130">
    <property type="match status" value="1"/>
</dbReference>
<evidence type="ECO:0000256" key="10">
    <source>
        <dbReference type="ARBA" id="ARBA00022840"/>
    </source>
</evidence>
<feature type="modified residue" description="4-aspartylphosphate" evidence="17">
    <location>
        <position position="577"/>
    </location>
</feature>